<proteinExistence type="predicted"/>
<dbReference type="Pfam" id="PF06527">
    <property type="entry name" value="TniQ"/>
    <property type="match status" value="1"/>
</dbReference>
<dbReference type="InterPro" id="IPR009492">
    <property type="entry name" value="TniQ"/>
</dbReference>
<dbReference type="EMBL" id="WHOC01000075">
    <property type="protein sequence ID" value="NOU87075.1"/>
    <property type="molecule type" value="Genomic_DNA"/>
</dbReference>
<feature type="domain" description="TniQ" evidence="1">
    <location>
        <begin position="28"/>
        <end position="153"/>
    </location>
</feature>
<sequence>MIFINEIAASASSSEYLRKICWREEWVHPYESIISIIEKIKVANVIESEDIIRGLGTKILREQRTITTAAKNMDLYTMQSFDDELFMYYTNYDLKKQKELIKKVCNSSYVGRKTYDHFSKYLKYCEECLEYHFHSIFHQLWAVNVCPFHGISLRDTCVRCNKTRSYSFKYGDHFRCYCGYSFITENSSGRTIWANWGREFEIKKDIFIWTYI</sequence>
<dbReference type="RefSeq" id="WP_171690279.1">
    <property type="nucleotide sequence ID" value="NZ_WHOC01000075.1"/>
</dbReference>
<organism evidence="2 3">
    <name type="scientific">Paenibacillus germinis</name>
    <dbReference type="NCBI Taxonomy" id="2654979"/>
    <lineage>
        <taxon>Bacteria</taxon>
        <taxon>Bacillati</taxon>
        <taxon>Bacillota</taxon>
        <taxon>Bacilli</taxon>
        <taxon>Bacillales</taxon>
        <taxon>Paenibacillaceae</taxon>
        <taxon>Paenibacillus</taxon>
    </lineage>
</organism>
<keyword evidence="3" id="KW-1185">Reference proteome</keyword>
<gene>
    <name evidence="2" type="ORF">GC102_14980</name>
</gene>
<accession>A0ABX1Z0Y9</accession>
<comment type="caution">
    <text evidence="2">The sequence shown here is derived from an EMBL/GenBank/DDBJ whole genome shotgun (WGS) entry which is preliminary data.</text>
</comment>
<evidence type="ECO:0000259" key="1">
    <source>
        <dbReference type="Pfam" id="PF06527"/>
    </source>
</evidence>
<evidence type="ECO:0000313" key="3">
    <source>
        <dbReference type="Proteomes" id="UP000658690"/>
    </source>
</evidence>
<protein>
    <recommendedName>
        <fullName evidence="1">TniQ domain-containing protein</fullName>
    </recommendedName>
</protein>
<name>A0ABX1Z0Y9_9BACL</name>
<dbReference type="Proteomes" id="UP000658690">
    <property type="component" value="Unassembled WGS sequence"/>
</dbReference>
<evidence type="ECO:0000313" key="2">
    <source>
        <dbReference type="EMBL" id="NOU87075.1"/>
    </source>
</evidence>
<reference evidence="2 3" key="1">
    <citation type="submission" date="2019-10" db="EMBL/GenBank/DDBJ databases">
        <title>Description of Paenibacillus choica sp. nov.</title>
        <authorList>
            <person name="Carlier A."/>
            <person name="Qi S."/>
        </authorList>
    </citation>
    <scope>NUCLEOTIDE SEQUENCE [LARGE SCALE GENOMIC DNA]</scope>
    <source>
        <strain evidence="2 3">LMG 31460</strain>
    </source>
</reference>